<dbReference type="InterPro" id="IPR050659">
    <property type="entry name" value="Peptidase_M24B"/>
</dbReference>
<evidence type="ECO:0000256" key="2">
    <source>
        <dbReference type="ARBA" id="ARBA00022801"/>
    </source>
</evidence>
<dbReference type="Pfam" id="PF01321">
    <property type="entry name" value="Creatinase_N"/>
    <property type="match status" value="1"/>
</dbReference>
<keyword evidence="1 3" id="KW-0479">Metal-binding</keyword>
<organism evidence="6 7">
    <name type="scientific">Candidatus Marsarchaeota G2 archaeon OSP_D</name>
    <dbReference type="NCBI Taxonomy" id="1978157"/>
    <lineage>
        <taxon>Archaea</taxon>
        <taxon>Candidatus Marsarchaeota</taxon>
        <taxon>Candidatus Marsarchaeota group 2</taxon>
    </lineage>
</organism>
<accession>A0A2R6AYU6</accession>
<evidence type="ECO:0000313" key="6">
    <source>
        <dbReference type="EMBL" id="PSN91545.1"/>
    </source>
</evidence>
<reference evidence="6 7" key="1">
    <citation type="submission" date="2017-04" db="EMBL/GenBank/DDBJ databases">
        <title>Novel microbial lineages endemic to geothermal iron-oxide mats fill important gaps in the evolutionary history of Archaea.</title>
        <authorList>
            <person name="Jay Z.J."/>
            <person name="Beam J.P."/>
            <person name="Dlakic M."/>
            <person name="Rusch D.B."/>
            <person name="Kozubal M.A."/>
            <person name="Inskeep W.P."/>
        </authorList>
    </citation>
    <scope>NUCLEOTIDE SEQUENCE [LARGE SCALE GENOMIC DNA]</scope>
    <source>
        <strain evidence="6">OSP_D</strain>
    </source>
</reference>
<dbReference type="InterPro" id="IPR029149">
    <property type="entry name" value="Creatin/AminoP/Spt16_N"/>
</dbReference>
<dbReference type="AlphaFoldDB" id="A0A2R6AYU6"/>
<dbReference type="GO" id="GO:0016787">
    <property type="term" value="F:hydrolase activity"/>
    <property type="evidence" value="ECO:0007669"/>
    <property type="project" value="UniProtKB-KW"/>
</dbReference>
<feature type="domain" description="Peptidase M24" evidence="4">
    <location>
        <begin position="145"/>
        <end position="347"/>
    </location>
</feature>
<sequence>MVYTRYKRIFEYADHSVDVVLIANRDRVDHNFFYLTGYTGGLFESSYAILYPDLHVEVLTSRLEADIARLGPHPVHLPDGYTPAEWMNALRRLIGEASKVGVNFKGISHSDYLALSEGLQGKTLVDVSGALQRARLVKDPDELERIEMAVKITSETVNSVPDLLMEGMTEKELQAKIEQGFVERGADSPAFQSIVAFGENTALPHYSPQNRRLRRGEPVLVDVGAKYRLYCADQTRTFFYGGVTQRQRQMYETVLEAQNAALRLIKKGAEGRAVHLAAAQYIDTTLFKGKFTHGLGHSLGLEVHDGAGFGATSQLVLDENMVLTVEPGVYVVGEGGVRIEDDIVVTQEGYRMLTTTPRELTVVG</sequence>
<dbReference type="InterPro" id="IPR001131">
    <property type="entry name" value="Peptidase_M24B_aminopep-P_CS"/>
</dbReference>
<dbReference type="EMBL" id="NEXE01000023">
    <property type="protein sequence ID" value="PSN91545.1"/>
    <property type="molecule type" value="Genomic_DNA"/>
</dbReference>
<dbReference type="Gene3D" id="3.90.230.10">
    <property type="entry name" value="Creatinase/methionine aminopeptidase superfamily"/>
    <property type="match status" value="1"/>
</dbReference>
<dbReference type="InterPro" id="IPR000994">
    <property type="entry name" value="Pept_M24"/>
</dbReference>
<keyword evidence="2" id="KW-0378">Hydrolase</keyword>
<proteinExistence type="inferred from homology"/>
<evidence type="ECO:0000313" key="7">
    <source>
        <dbReference type="Proteomes" id="UP000240322"/>
    </source>
</evidence>
<dbReference type="Proteomes" id="UP000240322">
    <property type="component" value="Unassembled WGS sequence"/>
</dbReference>
<dbReference type="PANTHER" id="PTHR46112">
    <property type="entry name" value="AMINOPEPTIDASE"/>
    <property type="match status" value="1"/>
</dbReference>
<comment type="caution">
    <text evidence="6">The sequence shown here is derived from an EMBL/GenBank/DDBJ whole genome shotgun (WGS) entry which is preliminary data.</text>
</comment>
<evidence type="ECO:0008006" key="8">
    <source>
        <dbReference type="Google" id="ProtNLM"/>
    </source>
</evidence>
<feature type="domain" description="Creatinase N-terminal" evidence="5">
    <location>
        <begin position="13"/>
        <end position="137"/>
    </location>
</feature>
<name>A0A2R6AYU6_9ARCH</name>
<dbReference type="SUPFAM" id="SSF55920">
    <property type="entry name" value="Creatinase/aminopeptidase"/>
    <property type="match status" value="1"/>
</dbReference>
<dbReference type="Gene3D" id="3.40.350.10">
    <property type="entry name" value="Creatinase/prolidase N-terminal domain"/>
    <property type="match status" value="1"/>
</dbReference>
<dbReference type="GO" id="GO:0046872">
    <property type="term" value="F:metal ion binding"/>
    <property type="evidence" value="ECO:0007669"/>
    <property type="project" value="UniProtKB-KW"/>
</dbReference>
<evidence type="ECO:0000259" key="4">
    <source>
        <dbReference type="Pfam" id="PF00557"/>
    </source>
</evidence>
<evidence type="ECO:0000256" key="1">
    <source>
        <dbReference type="ARBA" id="ARBA00022723"/>
    </source>
</evidence>
<gene>
    <name evidence="6" type="ORF">B9Q03_03925</name>
</gene>
<dbReference type="PANTHER" id="PTHR46112:SF2">
    <property type="entry name" value="XAA-PRO AMINOPEPTIDASE P-RELATED"/>
    <property type="match status" value="1"/>
</dbReference>
<dbReference type="SUPFAM" id="SSF53092">
    <property type="entry name" value="Creatinase/prolidase N-terminal domain"/>
    <property type="match status" value="1"/>
</dbReference>
<dbReference type="InterPro" id="IPR036005">
    <property type="entry name" value="Creatinase/aminopeptidase-like"/>
</dbReference>
<evidence type="ECO:0000259" key="5">
    <source>
        <dbReference type="Pfam" id="PF01321"/>
    </source>
</evidence>
<dbReference type="InterPro" id="IPR000587">
    <property type="entry name" value="Creatinase_N"/>
</dbReference>
<protein>
    <recommendedName>
        <fullName evidence="8">Aminopeptidase P family protein</fullName>
    </recommendedName>
</protein>
<evidence type="ECO:0000256" key="3">
    <source>
        <dbReference type="RuleBase" id="RU000590"/>
    </source>
</evidence>
<dbReference type="PROSITE" id="PS00491">
    <property type="entry name" value="PROLINE_PEPTIDASE"/>
    <property type="match status" value="1"/>
</dbReference>
<comment type="similarity">
    <text evidence="3">Belongs to the peptidase M24B family.</text>
</comment>
<dbReference type="Pfam" id="PF00557">
    <property type="entry name" value="Peptidase_M24"/>
    <property type="match status" value="1"/>
</dbReference>